<sequence length="95" mass="10927">MRQNNFQLILFLFFPCQIDSLRAGETNKHAAMAQLRSYASTEGPGTKDNLSHALHFCWRYHDELHVEDGVLLRSNEIAIHPAKRQEVLHLLHAAH</sequence>
<protein>
    <recommendedName>
        <fullName evidence="4">Secreted protein</fullName>
    </recommendedName>
</protein>
<evidence type="ECO:0000313" key="3">
    <source>
        <dbReference type="Proteomes" id="UP000821866"/>
    </source>
</evidence>
<evidence type="ECO:0000313" key="2">
    <source>
        <dbReference type="EMBL" id="KAH8027114.1"/>
    </source>
</evidence>
<proteinExistence type="predicted"/>
<evidence type="ECO:0000256" key="1">
    <source>
        <dbReference type="SAM" id="SignalP"/>
    </source>
</evidence>
<keyword evidence="3" id="KW-1185">Reference proteome</keyword>
<dbReference type="Proteomes" id="UP000821866">
    <property type="component" value="Chromosome 4"/>
</dbReference>
<feature type="chain" id="PRO_5039895907" description="Secreted protein" evidence="1">
    <location>
        <begin position="24"/>
        <end position="95"/>
    </location>
</feature>
<organism evidence="2 3">
    <name type="scientific">Rhipicephalus microplus</name>
    <name type="common">Cattle tick</name>
    <name type="synonym">Boophilus microplus</name>
    <dbReference type="NCBI Taxonomy" id="6941"/>
    <lineage>
        <taxon>Eukaryota</taxon>
        <taxon>Metazoa</taxon>
        <taxon>Ecdysozoa</taxon>
        <taxon>Arthropoda</taxon>
        <taxon>Chelicerata</taxon>
        <taxon>Arachnida</taxon>
        <taxon>Acari</taxon>
        <taxon>Parasitiformes</taxon>
        <taxon>Ixodida</taxon>
        <taxon>Ixodoidea</taxon>
        <taxon>Ixodidae</taxon>
        <taxon>Rhipicephalinae</taxon>
        <taxon>Rhipicephalus</taxon>
        <taxon>Boophilus</taxon>
    </lineage>
</organism>
<evidence type="ECO:0008006" key="4">
    <source>
        <dbReference type="Google" id="ProtNLM"/>
    </source>
</evidence>
<dbReference type="EMBL" id="JABSTU010000006">
    <property type="protein sequence ID" value="KAH8027114.1"/>
    <property type="molecule type" value="Genomic_DNA"/>
</dbReference>
<reference evidence="2" key="2">
    <citation type="submission" date="2021-09" db="EMBL/GenBank/DDBJ databases">
        <authorList>
            <person name="Jia N."/>
            <person name="Wang J."/>
            <person name="Shi W."/>
            <person name="Du L."/>
            <person name="Sun Y."/>
            <person name="Zhan W."/>
            <person name="Jiang J."/>
            <person name="Wang Q."/>
            <person name="Zhang B."/>
            <person name="Ji P."/>
            <person name="Sakyi L.B."/>
            <person name="Cui X."/>
            <person name="Yuan T."/>
            <person name="Jiang B."/>
            <person name="Yang W."/>
            <person name="Lam T.T.-Y."/>
            <person name="Chang Q."/>
            <person name="Ding S."/>
            <person name="Wang X."/>
            <person name="Zhu J."/>
            <person name="Ruan X."/>
            <person name="Zhao L."/>
            <person name="Wei J."/>
            <person name="Que T."/>
            <person name="Du C."/>
            <person name="Cheng J."/>
            <person name="Dai P."/>
            <person name="Han X."/>
            <person name="Huang E."/>
            <person name="Gao Y."/>
            <person name="Liu J."/>
            <person name="Shao H."/>
            <person name="Ye R."/>
            <person name="Li L."/>
            <person name="Wei W."/>
            <person name="Wang X."/>
            <person name="Wang C."/>
            <person name="Huo Q."/>
            <person name="Li W."/>
            <person name="Guo W."/>
            <person name="Chen H."/>
            <person name="Chen S."/>
            <person name="Zhou L."/>
            <person name="Zhou L."/>
            <person name="Ni X."/>
            <person name="Tian J."/>
            <person name="Zhou Y."/>
            <person name="Sheng Y."/>
            <person name="Liu T."/>
            <person name="Pan Y."/>
            <person name="Xia L."/>
            <person name="Li J."/>
            <person name="Zhao F."/>
            <person name="Cao W."/>
        </authorList>
    </citation>
    <scope>NUCLEOTIDE SEQUENCE</scope>
    <source>
        <strain evidence="2">Rmic-2018</strain>
        <tissue evidence="2">Larvae</tissue>
    </source>
</reference>
<feature type="signal peptide" evidence="1">
    <location>
        <begin position="1"/>
        <end position="23"/>
    </location>
</feature>
<gene>
    <name evidence="2" type="ORF">HPB51_002268</name>
</gene>
<reference evidence="2" key="1">
    <citation type="journal article" date="2020" name="Cell">
        <title>Large-Scale Comparative Analyses of Tick Genomes Elucidate Their Genetic Diversity and Vector Capacities.</title>
        <authorList>
            <consortium name="Tick Genome and Microbiome Consortium (TIGMIC)"/>
            <person name="Jia N."/>
            <person name="Wang J."/>
            <person name="Shi W."/>
            <person name="Du L."/>
            <person name="Sun Y."/>
            <person name="Zhan W."/>
            <person name="Jiang J.F."/>
            <person name="Wang Q."/>
            <person name="Zhang B."/>
            <person name="Ji P."/>
            <person name="Bell-Sakyi L."/>
            <person name="Cui X.M."/>
            <person name="Yuan T.T."/>
            <person name="Jiang B.G."/>
            <person name="Yang W.F."/>
            <person name="Lam T.T."/>
            <person name="Chang Q.C."/>
            <person name="Ding S.J."/>
            <person name="Wang X.J."/>
            <person name="Zhu J.G."/>
            <person name="Ruan X.D."/>
            <person name="Zhao L."/>
            <person name="Wei J.T."/>
            <person name="Ye R.Z."/>
            <person name="Que T.C."/>
            <person name="Du C.H."/>
            <person name="Zhou Y.H."/>
            <person name="Cheng J.X."/>
            <person name="Dai P.F."/>
            <person name="Guo W.B."/>
            <person name="Han X.H."/>
            <person name="Huang E.J."/>
            <person name="Li L.F."/>
            <person name="Wei W."/>
            <person name="Gao Y.C."/>
            <person name="Liu J.Z."/>
            <person name="Shao H.Z."/>
            <person name="Wang X."/>
            <person name="Wang C.C."/>
            <person name="Yang T.C."/>
            <person name="Huo Q.B."/>
            <person name="Li W."/>
            <person name="Chen H.Y."/>
            <person name="Chen S.E."/>
            <person name="Zhou L.G."/>
            <person name="Ni X.B."/>
            <person name="Tian J.H."/>
            <person name="Sheng Y."/>
            <person name="Liu T."/>
            <person name="Pan Y.S."/>
            <person name="Xia L.Y."/>
            <person name="Li J."/>
            <person name="Zhao F."/>
            <person name="Cao W.C."/>
        </authorList>
    </citation>
    <scope>NUCLEOTIDE SEQUENCE</scope>
    <source>
        <strain evidence="2">Rmic-2018</strain>
    </source>
</reference>
<name>A0A9J6DYY2_RHIMP</name>
<accession>A0A9J6DYY2</accession>
<dbReference type="AlphaFoldDB" id="A0A9J6DYY2"/>
<keyword evidence="1" id="KW-0732">Signal</keyword>
<comment type="caution">
    <text evidence="2">The sequence shown here is derived from an EMBL/GenBank/DDBJ whole genome shotgun (WGS) entry which is preliminary data.</text>
</comment>